<gene>
    <name evidence="5" type="ORF">GCM10014715_07160</name>
</gene>
<comment type="caution">
    <text evidence="5">The sequence shown here is derived from an EMBL/GenBank/DDBJ whole genome shotgun (WGS) entry which is preliminary data.</text>
</comment>
<accession>A0A918ZJP8</accession>
<dbReference type="GO" id="GO:0006355">
    <property type="term" value="P:regulation of DNA-templated transcription"/>
    <property type="evidence" value="ECO:0007669"/>
    <property type="project" value="TreeGrafter"/>
</dbReference>
<feature type="region of interest" description="Disordered" evidence="4">
    <location>
        <begin position="1"/>
        <end position="63"/>
    </location>
</feature>
<dbReference type="Proteomes" id="UP000641386">
    <property type="component" value="Unassembled WGS sequence"/>
</dbReference>
<protein>
    <recommendedName>
        <fullName evidence="7">ArsR family transcriptional regulator</fullName>
    </recommendedName>
</protein>
<proteinExistence type="predicted"/>
<evidence type="ECO:0008006" key="7">
    <source>
        <dbReference type="Google" id="ProtNLM"/>
    </source>
</evidence>
<dbReference type="GO" id="GO:0003677">
    <property type="term" value="F:DNA binding"/>
    <property type="evidence" value="ECO:0007669"/>
    <property type="project" value="UniProtKB-KW"/>
</dbReference>
<dbReference type="InterPro" id="IPR051081">
    <property type="entry name" value="HTH_MetalResp_TranReg"/>
</dbReference>
<organism evidence="5 6">
    <name type="scientific">Streptomyces spiralis</name>
    <dbReference type="NCBI Taxonomy" id="66376"/>
    <lineage>
        <taxon>Bacteria</taxon>
        <taxon>Bacillati</taxon>
        <taxon>Actinomycetota</taxon>
        <taxon>Actinomycetes</taxon>
        <taxon>Kitasatosporales</taxon>
        <taxon>Streptomycetaceae</taxon>
        <taxon>Streptomyces</taxon>
    </lineage>
</organism>
<keyword evidence="1" id="KW-0805">Transcription regulation</keyword>
<dbReference type="InterPro" id="IPR036390">
    <property type="entry name" value="WH_DNA-bd_sf"/>
</dbReference>
<dbReference type="PANTHER" id="PTHR33154:SF32">
    <property type="entry name" value="TRANSCRIPTIONAL REGULATORY PROTEIN"/>
    <property type="match status" value="1"/>
</dbReference>
<evidence type="ECO:0000313" key="6">
    <source>
        <dbReference type="Proteomes" id="UP000641386"/>
    </source>
</evidence>
<evidence type="ECO:0000313" key="5">
    <source>
        <dbReference type="EMBL" id="GHE56701.1"/>
    </source>
</evidence>
<name>A0A918ZJP8_9ACTN</name>
<keyword evidence="3" id="KW-0804">Transcription</keyword>
<reference evidence="5" key="2">
    <citation type="submission" date="2020-09" db="EMBL/GenBank/DDBJ databases">
        <authorList>
            <person name="Sun Q."/>
            <person name="Ohkuma M."/>
        </authorList>
    </citation>
    <scope>NUCLEOTIDE SEQUENCE</scope>
    <source>
        <strain evidence="5">JCM 3302</strain>
    </source>
</reference>
<sequence>MRVHESGDRRPGGAVAEPGGAAGLRHVPDKRRRVPDTTGRSAPQWENLRTGRPRRQEAEMLRTPAGRTRLVILEWLKDPAAHVPAQRSRHRNRRIDPAEHGATAEAVAAALGIPRRVAETHLALLADLGLLRTRRIRRRTYYRRDEFRIAEVARLFEKGW</sequence>
<dbReference type="InterPro" id="IPR036388">
    <property type="entry name" value="WH-like_DNA-bd_sf"/>
</dbReference>
<dbReference type="PANTHER" id="PTHR33154">
    <property type="entry name" value="TRANSCRIPTIONAL REGULATOR, ARSR FAMILY"/>
    <property type="match status" value="1"/>
</dbReference>
<reference evidence="5" key="1">
    <citation type="journal article" date="2014" name="Int. J. Syst. Evol. Microbiol.">
        <title>Complete genome sequence of Corynebacterium casei LMG S-19264T (=DSM 44701T), isolated from a smear-ripened cheese.</title>
        <authorList>
            <consortium name="US DOE Joint Genome Institute (JGI-PGF)"/>
            <person name="Walter F."/>
            <person name="Albersmeier A."/>
            <person name="Kalinowski J."/>
            <person name="Ruckert C."/>
        </authorList>
    </citation>
    <scope>NUCLEOTIDE SEQUENCE</scope>
    <source>
        <strain evidence="5">JCM 3302</strain>
    </source>
</reference>
<evidence type="ECO:0000256" key="1">
    <source>
        <dbReference type="ARBA" id="ARBA00023015"/>
    </source>
</evidence>
<keyword evidence="2" id="KW-0238">DNA-binding</keyword>
<evidence type="ECO:0000256" key="4">
    <source>
        <dbReference type="SAM" id="MobiDB-lite"/>
    </source>
</evidence>
<evidence type="ECO:0000256" key="3">
    <source>
        <dbReference type="ARBA" id="ARBA00023163"/>
    </source>
</evidence>
<keyword evidence="6" id="KW-1185">Reference proteome</keyword>
<dbReference type="SUPFAM" id="SSF46785">
    <property type="entry name" value="Winged helix' DNA-binding domain"/>
    <property type="match status" value="1"/>
</dbReference>
<evidence type="ECO:0000256" key="2">
    <source>
        <dbReference type="ARBA" id="ARBA00023125"/>
    </source>
</evidence>
<dbReference type="Gene3D" id="1.10.10.10">
    <property type="entry name" value="Winged helix-like DNA-binding domain superfamily/Winged helix DNA-binding domain"/>
    <property type="match status" value="1"/>
</dbReference>
<dbReference type="AlphaFoldDB" id="A0A918ZJP8"/>
<feature type="compositionally biased region" description="Basic and acidic residues" evidence="4">
    <location>
        <begin position="1"/>
        <end position="11"/>
    </location>
</feature>
<dbReference type="EMBL" id="BNBC01000002">
    <property type="protein sequence ID" value="GHE56701.1"/>
    <property type="molecule type" value="Genomic_DNA"/>
</dbReference>